<dbReference type="PaxDb" id="3880-AET05272"/>
<reference evidence="1 3" key="2">
    <citation type="journal article" date="2014" name="BMC Genomics">
        <title>An improved genome release (version Mt4.0) for the model legume Medicago truncatula.</title>
        <authorList>
            <person name="Tang H."/>
            <person name="Krishnakumar V."/>
            <person name="Bidwell S."/>
            <person name="Rosen B."/>
            <person name="Chan A."/>
            <person name="Zhou S."/>
            <person name="Gentzbittel L."/>
            <person name="Childs K.L."/>
            <person name="Yandell M."/>
            <person name="Gundlach H."/>
            <person name="Mayer K.F."/>
            <person name="Schwartz D.C."/>
            <person name="Town C.D."/>
        </authorList>
    </citation>
    <scope>GENOME REANNOTATION</scope>
    <source>
        <strain evidence="2 3">cv. Jemalong A17</strain>
    </source>
</reference>
<name>G7L8X2_MEDTR</name>
<sequence length="80" mass="9139">MSNLAFCSLHFPFYAFRMTATLVVSSTMVPCYAPFSKYMSRLVAWSLIPLDSNGMQIEQKIDPLKCISRNDNQEALTYFS</sequence>
<evidence type="ECO:0000313" key="2">
    <source>
        <dbReference type="EnsemblPlants" id="AET05272"/>
    </source>
</evidence>
<gene>
    <name evidence="1" type="ordered locus">MTR_8g103510</name>
</gene>
<keyword evidence="1" id="KW-0812">Transmembrane</keyword>
<dbReference type="HOGENOM" id="CLU_2593475_0_0_1"/>
<organism evidence="1 3">
    <name type="scientific">Medicago truncatula</name>
    <name type="common">Barrel medic</name>
    <name type="synonym">Medicago tribuloides</name>
    <dbReference type="NCBI Taxonomy" id="3880"/>
    <lineage>
        <taxon>Eukaryota</taxon>
        <taxon>Viridiplantae</taxon>
        <taxon>Streptophyta</taxon>
        <taxon>Embryophyta</taxon>
        <taxon>Tracheophyta</taxon>
        <taxon>Spermatophyta</taxon>
        <taxon>Magnoliopsida</taxon>
        <taxon>eudicotyledons</taxon>
        <taxon>Gunneridae</taxon>
        <taxon>Pentapetalae</taxon>
        <taxon>rosids</taxon>
        <taxon>fabids</taxon>
        <taxon>Fabales</taxon>
        <taxon>Fabaceae</taxon>
        <taxon>Papilionoideae</taxon>
        <taxon>50 kb inversion clade</taxon>
        <taxon>NPAAA clade</taxon>
        <taxon>Hologalegina</taxon>
        <taxon>IRL clade</taxon>
        <taxon>Trifolieae</taxon>
        <taxon>Medicago</taxon>
    </lineage>
</organism>
<keyword evidence="1" id="KW-0472">Membrane</keyword>
<evidence type="ECO:0000313" key="3">
    <source>
        <dbReference type="Proteomes" id="UP000002051"/>
    </source>
</evidence>
<dbReference type="EMBL" id="CM001224">
    <property type="protein sequence ID" value="AET05272.1"/>
    <property type="molecule type" value="Genomic_DNA"/>
</dbReference>
<dbReference type="AlphaFoldDB" id="G7L8X2"/>
<keyword evidence="3" id="KW-1185">Reference proteome</keyword>
<dbReference type="Proteomes" id="UP000002051">
    <property type="component" value="Chromosome 8"/>
</dbReference>
<reference evidence="2" key="3">
    <citation type="submission" date="2015-04" db="UniProtKB">
        <authorList>
            <consortium name="EnsemblPlants"/>
        </authorList>
    </citation>
    <scope>IDENTIFICATION</scope>
    <source>
        <strain evidence="2">cv. Jemalong A17</strain>
    </source>
</reference>
<proteinExistence type="predicted"/>
<evidence type="ECO:0000313" key="1">
    <source>
        <dbReference type="EMBL" id="AET05272.1"/>
    </source>
</evidence>
<dbReference type="EnsemblPlants" id="AET05272">
    <property type="protein sequence ID" value="AET05272"/>
    <property type="gene ID" value="MTR_8g103510"/>
</dbReference>
<reference evidence="1 3" key="1">
    <citation type="journal article" date="2011" name="Nature">
        <title>The Medicago genome provides insight into the evolution of rhizobial symbioses.</title>
        <authorList>
            <person name="Young N.D."/>
            <person name="Debelle F."/>
            <person name="Oldroyd G.E."/>
            <person name="Geurts R."/>
            <person name="Cannon S.B."/>
            <person name="Udvardi M.K."/>
            <person name="Benedito V.A."/>
            <person name="Mayer K.F."/>
            <person name="Gouzy J."/>
            <person name="Schoof H."/>
            <person name="Van de Peer Y."/>
            <person name="Proost S."/>
            <person name="Cook D.R."/>
            <person name="Meyers B.C."/>
            <person name="Spannagl M."/>
            <person name="Cheung F."/>
            <person name="De Mita S."/>
            <person name="Krishnakumar V."/>
            <person name="Gundlach H."/>
            <person name="Zhou S."/>
            <person name="Mudge J."/>
            <person name="Bharti A.K."/>
            <person name="Murray J.D."/>
            <person name="Naoumkina M.A."/>
            <person name="Rosen B."/>
            <person name="Silverstein K.A."/>
            <person name="Tang H."/>
            <person name="Rombauts S."/>
            <person name="Zhao P.X."/>
            <person name="Zhou P."/>
            <person name="Barbe V."/>
            <person name="Bardou P."/>
            <person name="Bechner M."/>
            <person name="Bellec A."/>
            <person name="Berger A."/>
            <person name="Berges H."/>
            <person name="Bidwell S."/>
            <person name="Bisseling T."/>
            <person name="Choisne N."/>
            <person name="Couloux A."/>
            <person name="Denny R."/>
            <person name="Deshpande S."/>
            <person name="Dai X."/>
            <person name="Doyle J.J."/>
            <person name="Dudez A.M."/>
            <person name="Farmer A.D."/>
            <person name="Fouteau S."/>
            <person name="Franken C."/>
            <person name="Gibelin C."/>
            <person name="Gish J."/>
            <person name="Goldstein S."/>
            <person name="Gonzalez A.J."/>
            <person name="Green P.J."/>
            <person name="Hallab A."/>
            <person name="Hartog M."/>
            <person name="Hua A."/>
            <person name="Humphray S.J."/>
            <person name="Jeong D.H."/>
            <person name="Jing Y."/>
            <person name="Jocker A."/>
            <person name="Kenton S.M."/>
            <person name="Kim D.J."/>
            <person name="Klee K."/>
            <person name="Lai H."/>
            <person name="Lang C."/>
            <person name="Lin S."/>
            <person name="Macmil S.L."/>
            <person name="Magdelenat G."/>
            <person name="Matthews L."/>
            <person name="McCorrison J."/>
            <person name="Monaghan E.L."/>
            <person name="Mun J.H."/>
            <person name="Najar F.Z."/>
            <person name="Nicholson C."/>
            <person name="Noirot C."/>
            <person name="O'Bleness M."/>
            <person name="Paule C.R."/>
            <person name="Poulain J."/>
            <person name="Prion F."/>
            <person name="Qin B."/>
            <person name="Qu C."/>
            <person name="Retzel E.F."/>
            <person name="Riddle C."/>
            <person name="Sallet E."/>
            <person name="Samain S."/>
            <person name="Samson N."/>
            <person name="Sanders I."/>
            <person name="Saurat O."/>
            <person name="Scarpelli C."/>
            <person name="Schiex T."/>
            <person name="Segurens B."/>
            <person name="Severin A.J."/>
            <person name="Sherrier D.J."/>
            <person name="Shi R."/>
            <person name="Sims S."/>
            <person name="Singer S.R."/>
            <person name="Sinharoy S."/>
            <person name="Sterck L."/>
            <person name="Viollet A."/>
            <person name="Wang B.B."/>
            <person name="Wang K."/>
            <person name="Wang M."/>
            <person name="Wang X."/>
            <person name="Warfsmann J."/>
            <person name="Weissenbach J."/>
            <person name="White D.D."/>
            <person name="White J.D."/>
            <person name="Wiley G.B."/>
            <person name="Wincker P."/>
            <person name="Xing Y."/>
            <person name="Yang L."/>
            <person name="Yao Z."/>
            <person name="Ying F."/>
            <person name="Zhai J."/>
            <person name="Zhou L."/>
            <person name="Zuber A."/>
            <person name="Denarie J."/>
            <person name="Dixon R.A."/>
            <person name="May G.D."/>
            <person name="Schwartz D.C."/>
            <person name="Rogers J."/>
            <person name="Quetier F."/>
            <person name="Town C.D."/>
            <person name="Roe B.A."/>
        </authorList>
    </citation>
    <scope>NUCLEOTIDE SEQUENCE [LARGE SCALE GENOMIC DNA]</scope>
    <source>
        <strain evidence="1">A17</strain>
        <strain evidence="2 3">cv. Jemalong A17</strain>
    </source>
</reference>
<accession>G7L8X2</accession>
<protein>
    <submittedName>
        <fullName evidence="1">Transmembrane protein, putative</fullName>
    </submittedName>
</protein>